<feature type="transmembrane region" description="Helical" evidence="1">
    <location>
        <begin position="71"/>
        <end position="93"/>
    </location>
</feature>
<protein>
    <submittedName>
        <fullName evidence="2">Uncharacterized protein</fullName>
    </submittedName>
</protein>
<organism evidence="2 3">
    <name type="scientific">Williamsia limnetica</name>
    <dbReference type="NCBI Taxonomy" id="882452"/>
    <lineage>
        <taxon>Bacteria</taxon>
        <taxon>Bacillati</taxon>
        <taxon>Actinomycetota</taxon>
        <taxon>Actinomycetes</taxon>
        <taxon>Mycobacteriales</taxon>
        <taxon>Nocardiaceae</taxon>
        <taxon>Williamsia</taxon>
    </lineage>
</organism>
<feature type="transmembrane region" description="Helical" evidence="1">
    <location>
        <begin position="121"/>
        <end position="137"/>
    </location>
</feature>
<keyword evidence="3" id="KW-1185">Reference proteome</keyword>
<comment type="caution">
    <text evidence="2">The sequence shown here is derived from an EMBL/GenBank/DDBJ whole genome shotgun (WGS) entry which is preliminary data.</text>
</comment>
<evidence type="ECO:0000256" key="1">
    <source>
        <dbReference type="SAM" id="Phobius"/>
    </source>
</evidence>
<feature type="transmembrane region" description="Helical" evidence="1">
    <location>
        <begin position="44"/>
        <end position="64"/>
    </location>
</feature>
<gene>
    <name evidence="2" type="ORF">DFR67_102297</name>
</gene>
<keyword evidence="1" id="KW-0472">Membrane</keyword>
<dbReference type="EMBL" id="QJSP01000002">
    <property type="protein sequence ID" value="PYE20159.1"/>
    <property type="molecule type" value="Genomic_DNA"/>
</dbReference>
<accession>A0A318RUS2</accession>
<evidence type="ECO:0000313" key="2">
    <source>
        <dbReference type="EMBL" id="PYE20159.1"/>
    </source>
</evidence>
<dbReference type="AlphaFoldDB" id="A0A318RUS2"/>
<reference evidence="2 3" key="1">
    <citation type="submission" date="2018-06" db="EMBL/GenBank/DDBJ databases">
        <title>Genomic Encyclopedia of Type Strains, Phase IV (KMG-IV): sequencing the most valuable type-strain genomes for metagenomic binning, comparative biology and taxonomic classification.</title>
        <authorList>
            <person name="Goeker M."/>
        </authorList>
    </citation>
    <scope>NUCLEOTIDE SEQUENCE [LARGE SCALE GENOMIC DNA]</scope>
    <source>
        <strain evidence="2 3">DSM 45521</strain>
    </source>
</reference>
<dbReference type="OrthoDB" id="4465106at2"/>
<keyword evidence="1" id="KW-0812">Transmembrane</keyword>
<keyword evidence="1" id="KW-1133">Transmembrane helix</keyword>
<dbReference type="RefSeq" id="WP_110468155.1">
    <property type="nucleotide sequence ID" value="NZ_QJSP01000002.1"/>
</dbReference>
<feature type="transmembrane region" description="Helical" evidence="1">
    <location>
        <begin position="149"/>
        <end position="169"/>
    </location>
</feature>
<evidence type="ECO:0000313" key="3">
    <source>
        <dbReference type="Proteomes" id="UP000247591"/>
    </source>
</evidence>
<proteinExistence type="predicted"/>
<feature type="transmembrane region" description="Helical" evidence="1">
    <location>
        <begin position="18"/>
        <end position="38"/>
    </location>
</feature>
<sequence>MTTAGAPDIHEMLGLRTIAARILIAAFIATYALVAATTGPTGSFWYELAAWLIVSLAAVALIMVPGDPLPMPVAAALTVSGVVAMNVMLLVIHPPFSGLQLWPLSAVTAIYAYLCVRGRTPWAWIGMLAVLGSYMLWAQRTGMGYVTGLQLSVINFAPLVVATFFGWTIRPAARSIFALRRQATVRVAAEAADAAVLDERDLRLTQLDQLTRPLLERLAGYGYLTDDDRTSAGLLEAHLRDTLRAPTLTTPEISCAVHQARSRGVEVVMLDDHGLDDVPTDLRDELLGRVLDALTAASSGTITIRILPPRRDALLTILHRTPEVSRRLEFGLSGQMTRRDSPVRTTTRS</sequence>
<name>A0A318RUS2_WILLI</name>
<dbReference type="Proteomes" id="UP000247591">
    <property type="component" value="Unassembled WGS sequence"/>
</dbReference>